<feature type="compositionally biased region" description="Basic residues" evidence="22">
    <location>
        <begin position="350"/>
        <end position="361"/>
    </location>
</feature>
<dbReference type="CDD" id="cd15618">
    <property type="entry name" value="PHD1_MOZ_MORF"/>
    <property type="match status" value="1"/>
</dbReference>
<feature type="domain" description="SAMD1-like winged helix (WH)" evidence="26">
    <location>
        <begin position="1"/>
        <end position="74"/>
    </location>
</feature>
<dbReference type="OMA" id="DERICNI"/>
<evidence type="ECO:0000256" key="20">
    <source>
        <dbReference type="PIRSR" id="PIRSR602717-51"/>
    </source>
</evidence>
<comment type="subcellular location">
    <subcellularLocation>
        <location evidence="1">Nucleus</location>
    </subcellularLocation>
</comment>
<feature type="domain" description="PHD-type" evidence="23">
    <location>
        <begin position="199"/>
        <end position="258"/>
    </location>
</feature>
<dbReference type="STRING" id="225164.V4BE32"/>
<feature type="domain" description="MYST-type HAT" evidence="25">
    <location>
        <begin position="498"/>
        <end position="771"/>
    </location>
</feature>
<reference evidence="27 28" key="1">
    <citation type="journal article" date="2013" name="Nature">
        <title>Insights into bilaterian evolution from three spiralian genomes.</title>
        <authorList>
            <person name="Simakov O."/>
            <person name="Marletaz F."/>
            <person name="Cho S.J."/>
            <person name="Edsinger-Gonzales E."/>
            <person name="Havlak P."/>
            <person name="Hellsten U."/>
            <person name="Kuo D.H."/>
            <person name="Larsson T."/>
            <person name="Lv J."/>
            <person name="Arendt D."/>
            <person name="Savage R."/>
            <person name="Osoegawa K."/>
            <person name="de Jong P."/>
            <person name="Grimwood J."/>
            <person name="Chapman J.A."/>
            <person name="Shapiro H."/>
            <person name="Aerts A."/>
            <person name="Otillar R.P."/>
            <person name="Terry A.Y."/>
            <person name="Boore J.L."/>
            <person name="Grigoriev I.V."/>
            <person name="Lindberg D.R."/>
            <person name="Seaver E.C."/>
            <person name="Weisblat D.A."/>
            <person name="Putnam N.H."/>
            <person name="Rokhsar D.S."/>
        </authorList>
    </citation>
    <scope>NUCLEOTIDE SEQUENCE [LARGE SCALE GENOMIC DNA]</scope>
</reference>
<feature type="domain" description="PHD-type" evidence="23">
    <location>
        <begin position="255"/>
        <end position="303"/>
    </location>
</feature>
<evidence type="ECO:0000256" key="3">
    <source>
        <dbReference type="ARBA" id="ARBA00013184"/>
    </source>
</evidence>
<dbReference type="Proteomes" id="UP000030746">
    <property type="component" value="Unassembled WGS sequence"/>
</dbReference>
<evidence type="ECO:0000256" key="11">
    <source>
        <dbReference type="ARBA" id="ARBA00022833"/>
    </source>
</evidence>
<dbReference type="EC" id="2.3.1.48" evidence="3"/>
<dbReference type="GO" id="GO:0006357">
    <property type="term" value="P:regulation of transcription by RNA polymerase II"/>
    <property type="evidence" value="ECO:0007669"/>
    <property type="project" value="TreeGrafter"/>
</dbReference>
<dbReference type="Pfam" id="PF17772">
    <property type="entry name" value="zf-MYST"/>
    <property type="match status" value="1"/>
</dbReference>
<evidence type="ECO:0000256" key="13">
    <source>
        <dbReference type="ARBA" id="ARBA00022853"/>
    </source>
</evidence>
<keyword evidence="18" id="KW-0539">Nucleus</keyword>
<name>V4BE32_LOTGI</name>
<dbReference type="PROSITE" id="PS51726">
    <property type="entry name" value="MYST_HAT"/>
    <property type="match status" value="1"/>
</dbReference>
<keyword evidence="14" id="KW-0007">Acetylation</keyword>
<keyword evidence="13" id="KW-0156">Chromatin regulator</keyword>
<gene>
    <name evidence="27" type="ORF">LOTGIDRAFT_110219</name>
</gene>
<evidence type="ECO:0000259" key="24">
    <source>
        <dbReference type="PROSITE" id="PS51504"/>
    </source>
</evidence>
<dbReference type="Gene3D" id="1.10.10.10">
    <property type="entry name" value="Winged helix-like DNA-binding domain superfamily/Winged helix DNA-binding domain"/>
    <property type="match status" value="2"/>
</dbReference>
<evidence type="ECO:0000256" key="19">
    <source>
        <dbReference type="ARBA" id="ARBA00048017"/>
    </source>
</evidence>
<evidence type="ECO:0000259" key="25">
    <source>
        <dbReference type="PROSITE" id="PS51726"/>
    </source>
</evidence>
<dbReference type="InterPro" id="IPR050603">
    <property type="entry name" value="MYST_HAT"/>
</dbReference>
<protein>
    <recommendedName>
        <fullName evidence="3">histone acetyltransferase</fullName>
        <ecNumber evidence="3">2.3.1.48</ecNumber>
    </recommendedName>
</protein>
<evidence type="ECO:0000256" key="14">
    <source>
        <dbReference type="ARBA" id="ARBA00022990"/>
    </source>
</evidence>
<dbReference type="Pfam" id="PF00628">
    <property type="entry name" value="PHD"/>
    <property type="match status" value="2"/>
</dbReference>
<comment type="catalytic activity">
    <reaction evidence="19">
        <text>L-lysyl-[protein] + acetyl-CoA = N(6)-acetyl-L-lysyl-[protein] + CoA + H(+)</text>
        <dbReference type="Rhea" id="RHEA:45948"/>
        <dbReference type="Rhea" id="RHEA-COMP:9752"/>
        <dbReference type="Rhea" id="RHEA-COMP:10731"/>
        <dbReference type="ChEBI" id="CHEBI:15378"/>
        <dbReference type="ChEBI" id="CHEBI:29969"/>
        <dbReference type="ChEBI" id="CHEBI:57287"/>
        <dbReference type="ChEBI" id="CHEBI:57288"/>
        <dbReference type="ChEBI" id="CHEBI:61930"/>
        <dbReference type="EC" id="2.3.1.48"/>
    </reaction>
</comment>
<evidence type="ECO:0000256" key="18">
    <source>
        <dbReference type="ARBA" id="ARBA00023242"/>
    </source>
</evidence>
<dbReference type="InterPro" id="IPR001965">
    <property type="entry name" value="Znf_PHD"/>
</dbReference>
<dbReference type="RefSeq" id="XP_009045509.1">
    <property type="nucleotide sequence ID" value="XM_009047261.1"/>
</dbReference>
<dbReference type="InterPro" id="IPR040706">
    <property type="entry name" value="Zf-MYST"/>
</dbReference>
<keyword evidence="11" id="KW-0862">Zinc</keyword>
<dbReference type="GO" id="GO:0005634">
    <property type="term" value="C:nucleus"/>
    <property type="evidence" value="ECO:0007669"/>
    <property type="project" value="UniProtKB-SubCell"/>
</dbReference>
<evidence type="ECO:0000259" key="23">
    <source>
        <dbReference type="PROSITE" id="PS50016"/>
    </source>
</evidence>
<evidence type="ECO:0000256" key="1">
    <source>
        <dbReference type="ARBA" id="ARBA00004123"/>
    </source>
</evidence>
<dbReference type="FunFam" id="3.30.60.60:FF:000001">
    <property type="entry name" value="Histone acetyltransferase"/>
    <property type="match status" value="1"/>
</dbReference>
<dbReference type="KEGG" id="lgi:LOTGIDRAFT_110219"/>
<dbReference type="FunFam" id="3.30.40.10:FF:000005">
    <property type="entry name" value="zinc finger protein isoform X1"/>
    <property type="match status" value="1"/>
</dbReference>
<evidence type="ECO:0000256" key="2">
    <source>
        <dbReference type="ARBA" id="ARBA00010107"/>
    </source>
</evidence>
<keyword evidence="17" id="KW-0804">Transcription</keyword>
<feature type="domain" description="H15" evidence="24">
    <location>
        <begin position="85"/>
        <end position="157"/>
    </location>
</feature>
<dbReference type="OrthoDB" id="787137at2759"/>
<keyword evidence="6" id="KW-0597">Phosphoprotein</keyword>
<evidence type="ECO:0000256" key="15">
    <source>
        <dbReference type="ARBA" id="ARBA00023015"/>
    </source>
</evidence>
<dbReference type="Gene3D" id="3.40.630.30">
    <property type="match status" value="1"/>
</dbReference>
<evidence type="ECO:0000256" key="5">
    <source>
        <dbReference type="ARBA" id="ARBA00022499"/>
    </source>
</evidence>
<dbReference type="InterPro" id="IPR048589">
    <property type="entry name" value="SAMD1-like_WH"/>
</dbReference>
<dbReference type="Pfam" id="PF01853">
    <property type="entry name" value="MOZ_SAS"/>
    <property type="match status" value="1"/>
</dbReference>
<evidence type="ECO:0000256" key="9">
    <source>
        <dbReference type="ARBA" id="ARBA00022737"/>
    </source>
</evidence>
<organism evidence="27 28">
    <name type="scientific">Lottia gigantea</name>
    <name type="common">Giant owl limpet</name>
    <dbReference type="NCBI Taxonomy" id="225164"/>
    <lineage>
        <taxon>Eukaryota</taxon>
        <taxon>Metazoa</taxon>
        <taxon>Spiralia</taxon>
        <taxon>Lophotrochozoa</taxon>
        <taxon>Mollusca</taxon>
        <taxon>Gastropoda</taxon>
        <taxon>Patellogastropoda</taxon>
        <taxon>Lottioidea</taxon>
        <taxon>Lottiidae</taxon>
        <taxon>Lottia</taxon>
    </lineage>
</organism>
<proteinExistence type="inferred from homology"/>
<keyword evidence="4" id="KW-0678">Repressor</keyword>
<dbReference type="GO" id="GO:0040029">
    <property type="term" value="P:epigenetic regulation of gene expression"/>
    <property type="evidence" value="ECO:0007669"/>
    <property type="project" value="UniProtKB-ARBA"/>
</dbReference>
<keyword evidence="9" id="KW-0677">Repeat</keyword>
<sequence>METSFQTKFLLEAIRKIKHQKQRPSLDRICNAVKHNSKFSREEIEKQLDVAVNNGEILKVLNKGIVSYKDPCRVSQLSTRLLKISKKSDLTKIILRSVRELGEHQGSTLKSVAKFVEASYNIDLQGDAELYSQLESSLAKALEKGVVSKEGRYIKLVLNTTFSETDSNNSSLQASFEEDIDDIDIILPFERNKKRVKPLPICSYCYGTVESNRTGEKEDLISCADCGSSGHPSCLKFSPEVTARVKRLRWQCIECKKCSLCGKSGTNMLFCDECDRGFHMNCCDPPLSKPPKGNWSCNLCDPDRGNKTGRQVLEAAKLYMAKCRSFAHDMKNMNNSASRMNNTNVGPFKKVQHKRPGRPRKEKTNDKMKNGHSSSSDSGESDDDTLPFQTDDLGEDGRPKGLVDGLSRFFTPTNKRKSRVSLSALDTFPMVVKNGQRQKTSKSQRAANKLLKKSRMLQVHKRVTDDDIEMFQKARDMAQEALTQVYYFLSDDPPPTEPQTRFPPCIEFGKYDIQTWYSSPYPQEYAGLPKLFICEYCLKFMKSKRLLKRHMTKCPLNHPPANEIYRNGDISVFEVDGNVSKIYCQNLCLLAKLFLDHKTLYYDVEPFLFYVLTHNDSEGCHLVGYFSKEKHCQQKYNVSCILSMPQHQRKGYGRFLIEFSYLLSRIEGQPGSPEKPLSDLGKVSYLAYWKSIVLDYLSKFTDSKLSIKAISKSTGICACDIALTLQNLNLISKKDGKVVIVKNDKMIEEYLEKSKKVKRLEIDSECLRWTPLITTHQLQEEEEKVENEVI</sequence>
<keyword evidence="7" id="KW-0808">Transferase</keyword>
<keyword evidence="12" id="KW-0832">Ubl conjugation</keyword>
<feature type="active site" description="Proton donor/acceptor" evidence="20">
    <location>
        <position position="674"/>
    </location>
</feature>
<dbReference type="InterPro" id="IPR036388">
    <property type="entry name" value="WH-like_DNA-bd_sf"/>
</dbReference>
<accession>V4BE32</accession>
<dbReference type="Gene3D" id="3.30.60.60">
    <property type="entry name" value="N-acetyl transferase-like"/>
    <property type="match status" value="1"/>
</dbReference>
<keyword evidence="10 21" id="KW-0863">Zinc-finger</keyword>
<evidence type="ECO:0000313" key="27">
    <source>
        <dbReference type="EMBL" id="ESP04027.1"/>
    </source>
</evidence>
<dbReference type="PANTHER" id="PTHR10615:SF217">
    <property type="entry name" value="HISTONE ACETYLTRANSFERASE"/>
    <property type="match status" value="1"/>
</dbReference>
<dbReference type="SMART" id="SM00249">
    <property type="entry name" value="PHD"/>
    <property type="match status" value="2"/>
</dbReference>
<dbReference type="InterPro" id="IPR019787">
    <property type="entry name" value="Znf_PHD-finger"/>
</dbReference>
<dbReference type="Pfam" id="PF00538">
    <property type="entry name" value="Linker_histone"/>
    <property type="match status" value="1"/>
</dbReference>
<dbReference type="SUPFAM" id="SSF55729">
    <property type="entry name" value="Acyl-CoA N-acyltransferases (Nat)"/>
    <property type="match status" value="1"/>
</dbReference>
<dbReference type="CDD" id="cd15527">
    <property type="entry name" value="PHD2_KAT6A_6B"/>
    <property type="match status" value="1"/>
</dbReference>
<dbReference type="EMBL" id="KB199905">
    <property type="protein sequence ID" value="ESP04027.1"/>
    <property type="molecule type" value="Genomic_DNA"/>
</dbReference>
<dbReference type="CTD" id="20230563"/>
<dbReference type="GO" id="GO:0003712">
    <property type="term" value="F:transcription coregulator activity"/>
    <property type="evidence" value="ECO:0007669"/>
    <property type="project" value="TreeGrafter"/>
</dbReference>
<feature type="compositionally biased region" description="Polar residues" evidence="22">
    <location>
        <begin position="333"/>
        <end position="345"/>
    </location>
</feature>
<dbReference type="GeneID" id="20230563"/>
<dbReference type="InterPro" id="IPR002717">
    <property type="entry name" value="HAT_MYST-type"/>
</dbReference>
<keyword evidence="28" id="KW-1185">Reference proteome</keyword>
<keyword evidence="8" id="KW-0479">Metal-binding</keyword>
<evidence type="ECO:0000256" key="8">
    <source>
        <dbReference type="ARBA" id="ARBA00022723"/>
    </source>
</evidence>
<evidence type="ECO:0000256" key="6">
    <source>
        <dbReference type="ARBA" id="ARBA00022553"/>
    </source>
</evidence>
<dbReference type="PROSITE" id="PS51504">
    <property type="entry name" value="H15"/>
    <property type="match status" value="1"/>
</dbReference>
<dbReference type="InterPro" id="IPR005818">
    <property type="entry name" value="Histone_H1/H5_H15"/>
</dbReference>
<dbReference type="PANTHER" id="PTHR10615">
    <property type="entry name" value="HISTONE ACETYLTRANSFERASE"/>
    <property type="match status" value="1"/>
</dbReference>
<dbReference type="InterPro" id="IPR036390">
    <property type="entry name" value="WH_DNA-bd_sf"/>
</dbReference>
<dbReference type="FunFam" id="1.10.10.10:FF:000123">
    <property type="entry name" value="Histone acetyltransferase"/>
    <property type="match status" value="1"/>
</dbReference>
<comment type="similarity">
    <text evidence="2">Belongs to the MYST (SAS/MOZ) family.</text>
</comment>
<dbReference type="FunFam" id="3.40.630.30:FF:000001">
    <property type="entry name" value="Histone acetyltransferase"/>
    <property type="match status" value="1"/>
</dbReference>
<evidence type="ECO:0000256" key="7">
    <source>
        <dbReference type="ARBA" id="ARBA00022679"/>
    </source>
</evidence>
<dbReference type="PROSITE" id="PS50016">
    <property type="entry name" value="ZF_PHD_2"/>
    <property type="match status" value="2"/>
</dbReference>
<evidence type="ECO:0000256" key="4">
    <source>
        <dbReference type="ARBA" id="ARBA00022491"/>
    </source>
</evidence>
<dbReference type="PROSITE" id="PS52014">
    <property type="entry name" value="SAMD1_WH"/>
    <property type="match status" value="1"/>
</dbReference>
<dbReference type="SUPFAM" id="SSF57903">
    <property type="entry name" value="FYVE/PHD zinc finger"/>
    <property type="match status" value="2"/>
</dbReference>
<evidence type="ECO:0000313" key="28">
    <source>
        <dbReference type="Proteomes" id="UP000030746"/>
    </source>
</evidence>
<dbReference type="AlphaFoldDB" id="V4BE32"/>
<evidence type="ECO:0000256" key="22">
    <source>
        <dbReference type="SAM" id="MobiDB-lite"/>
    </source>
</evidence>
<dbReference type="InterPro" id="IPR013083">
    <property type="entry name" value="Znf_RING/FYVE/PHD"/>
</dbReference>
<evidence type="ECO:0000256" key="17">
    <source>
        <dbReference type="ARBA" id="ARBA00023163"/>
    </source>
</evidence>
<dbReference type="GO" id="GO:0003682">
    <property type="term" value="F:chromatin binding"/>
    <property type="evidence" value="ECO:0007669"/>
    <property type="project" value="TreeGrafter"/>
</dbReference>
<dbReference type="InterPro" id="IPR016181">
    <property type="entry name" value="Acyl_CoA_acyltransferase"/>
</dbReference>
<evidence type="ECO:0000256" key="10">
    <source>
        <dbReference type="ARBA" id="ARBA00022771"/>
    </source>
</evidence>
<keyword evidence="15" id="KW-0805">Transcription regulation</keyword>
<dbReference type="GO" id="GO:0006334">
    <property type="term" value="P:nucleosome assembly"/>
    <property type="evidence" value="ECO:0007669"/>
    <property type="project" value="InterPro"/>
</dbReference>
<dbReference type="GO" id="GO:0003677">
    <property type="term" value="F:DNA binding"/>
    <property type="evidence" value="ECO:0007669"/>
    <property type="project" value="InterPro"/>
</dbReference>
<dbReference type="HOGENOM" id="CLU_001232_2_0_1"/>
<keyword evidence="16" id="KW-0010">Activator</keyword>
<dbReference type="Pfam" id="PF21524">
    <property type="entry name" value="SAMD1_WH"/>
    <property type="match status" value="1"/>
</dbReference>
<dbReference type="GO" id="GO:0008270">
    <property type="term" value="F:zinc ion binding"/>
    <property type="evidence" value="ECO:0007669"/>
    <property type="project" value="UniProtKB-KW"/>
</dbReference>
<dbReference type="GO" id="GO:0010484">
    <property type="term" value="F:histone H3 acetyltransferase activity"/>
    <property type="evidence" value="ECO:0007669"/>
    <property type="project" value="TreeGrafter"/>
</dbReference>
<keyword evidence="5" id="KW-1017">Isopeptide bond</keyword>
<feature type="region of interest" description="Disordered" evidence="22">
    <location>
        <begin position="333"/>
        <end position="406"/>
    </location>
</feature>
<dbReference type="InterPro" id="IPR011011">
    <property type="entry name" value="Znf_FYVE_PHD"/>
</dbReference>
<dbReference type="GO" id="GO:0070776">
    <property type="term" value="C:MOZ/MORF histone acetyltransferase complex"/>
    <property type="evidence" value="ECO:0007669"/>
    <property type="project" value="TreeGrafter"/>
</dbReference>
<evidence type="ECO:0000259" key="26">
    <source>
        <dbReference type="PROSITE" id="PS52014"/>
    </source>
</evidence>
<dbReference type="Gene3D" id="3.30.40.10">
    <property type="entry name" value="Zinc/RING finger domain, C3HC4 (zinc finger)"/>
    <property type="match status" value="1"/>
</dbReference>
<evidence type="ECO:0000256" key="12">
    <source>
        <dbReference type="ARBA" id="ARBA00022843"/>
    </source>
</evidence>
<dbReference type="SUPFAM" id="SSF46785">
    <property type="entry name" value="Winged helix' DNA-binding domain"/>
    <property type="match status" value="1"/>
</dbReference>
<evidence type="ECO:0000256" key="16">
    <source>
        <dbReference type="ARBA" id="ARBA00023159"/>
    </source>
</evidence>
<dbReference type="GO" id="GO:0000786">
    <property type="term" value="C:nucleosome"/>
    <property type="evidence" value="ECO:0007669"/>
    <property type="project" value="InterPro"/>
</dbReference>
<evidence type="ECO:0000256" key="21">
    <source>
        <dbReference type="PROSITE-ProRule" id="PRU00146"/>
    </source>
</evidence>